<dbReference type="Gene3D" id="3.40.30.10">
    <property type="entry name" value="Glutaredoxin"/>
    <property type="match status" value="1"/>
</dbReference>
<dbReference type="Proteomes" id="UP001642483">
    <property type="component" value="Unassembled WGS sequence"/>
</dbReference>
<dbReference type="Pfam" id="PF13417">
    <property type="entry name" value="GST_N_3"/>
    <property type="match status" value="1"/>
</dbReference>
<comment type="catalytic activity">
    <reaction evidence="4 5">
        <text>L-dehydroascorbate + 2 glutathione = glutathione disulfide + L-ascorbate</text>
        <dbReference type="Rhea" id="RHEA:24424"/>
        <dbReference type="ChEBI" id="CHEBI:38290"/>
        <dbReference type="ChEBI" id="CHEBI:57925"/>
        <dbReference type="ChEBI" id="CHEBI:58297"/>
        <dbReference type="ChEBI" id="CHEBI:58539"/>
        <dbReference type="EC" id="1.8.5.1"/>
    </reaction>
</comment>
<dbReference type="EMBL" id="CAWYQH010000152">
    <property type="protein sequence ID" value="CAK8695703.1"/>
    <property type="molecule type" value="Genomic_DNA"/>
</dbReference>
<comment type="function">
    <text evidence="5">Exhibits glutathione-dependent thiol transferase activity. Has high dehydroascorbate reductase activity and may contribute to the recycling of ascorbic acid. Participates in the biotransformation of inorganic arsenic and reduces monomethylarsonic acid (MMA).</text>
</comment>
<comment type="caution">
    <text evidence="8">The sequence shown here is derived from an EMBL/GenBank/DDBJ whole genome shotgun (WGS) entry which is preliminary data.</text>
</comment>
<evidence type="ECO:0000313" key="8">
    <source>
        <dbReference type="EMBL" id="CAK8695703.1"/>
    </source>
</evidence>
<accession>A0ABP0GX74</accession>
<dbReference type="EC" id="1.8.5.1" evidence="5"/>
<dbReference type="InterPro" id="IPR004045">
    <property type="entry name" value="Glutathione_S-Trfase_N"/>
</dbReference>
<comment type="catalytic activity">
    <reaction evidence="5">
        <text>RX + glutathione = an S-substituted glutathione + a halide anion + H(+)</text>
        <dbReference type="Rhea" id="RHEA:16437"/>
        <dbReference type="ChEBI" id="CHEBI:15378"/>
        <dbReference type="ChEBI" id="CHEBI:16042"/>
        <dbReference type="ChEBI" id="CHEBI:17792"/>
        <dbReference type="ChEBI" id="CHEBI:57925"/>
        <dbReference type="ChEBI" id="CHEBI:90779"/>
        <dbReference type="EC" id="2.5.1.18"/>
    </reaction>
</comment>
<evidence type="ECO:0000256" key="3">
    <source>
        <dbReference type="ARBA" id="ARBA00048353"/>
    </source>
</evidence>
<dbReference type="PRINTS" id="PR01625">
    <property type="entry name" value="GSTRNSFRASEO"/>
</dbReference>
<keyword evidence="5" id="KW-0808">Transferase</keyword>
<evidence type="ECO:0000256" key="2">
    <source>
        <dbReference type="ARBA" id="ARBA00023002"/>
    </source>
</evidence>
<evidence type="ECO:0000256" key="1">
    <source>
        <dbReference type="ARBA" id="ARBA00011067"/>
    </source>
</evidence>
<dbReference type="PANTHER" id="PTHR43968">
    <property type="match status" value="1"/>
</dbReference>
<sequence length="239" mass="27160">MAGMGNAKHLKAGDAEPAPPAKDVLRVYGMKFCPYVERLKLVLAAKDIKHETVNINIQNKPDWFFQKNPRGTVPVIEKNGEILYESDITAEYVDEAYPGRRLQTSDPLLRAKEKIVLGDFMEVVSNYYALVKETDEGKRSFLTAAIKANLDKVENFLGNTPYFCGQRPGFTDYMIWPKLERILLFDPEFIEQNPKIASYCDRIGEDKAVKACRHPNQLLLQYFEGFKAGNPVYDIGTVE</sequence>
<dbReference type="InterPro" id="IPR050983">
    <property type="entry name" value="GST_Omega/HSP26"/>
</dbReference>
<dbReference type="EC" id="1.20.4.2" evidence="5"/>
<evidence type="ECO:0000256" key="4">
    <source>
        <dbReference type="ARBA" id="ARBA00049544"/>
    </source>
</evidence>
<name>A0ABP0GX74_CLALP</name>
<feature type="domain" description="GST N-terminal" evidence="6">
    <location>
        <begin position="23"/>
        <end position="101"/>
    </location>
</feature>
<dbReference type="Pfam" id="PF13410">
    <property type="entry name" value="GST_C_2"/>
    <property type="match status" value="1"/>
</dbReference>
<proteinExistence type="inferred from homology"/>
<organism evidence="8 9">
    <name type="scientific">Clavelina lepadiformis</name>
    <name type="common">Light-bulb sea squirt</name>
    <name type="synonym">Ascidia lepadiformis</name>
    <dbReference type="NCBI Taxonomy" id="159417"/>
    <lineage>
        <taxon>Eukaryota</taxon>
        <taxon>Metazoa</taxon>
        <taxon>Chordata</taxon>
        <taxon>Tunicata</taxon>
        <taxon>Ascidiacea</taxon>
        <taxon>Aplousobranchia</taxon>
        <taxon>Clavelinidae</taxon>
        <taxon>Clavelina</taxon>
    </lineage>
</organism>
<protein>
    <recommendedName>
        <fullName evidence="5">Glutathione S-transferase omega</fullName>
        <shortName evidence="5">GSTO</shortName>
        <ecNumber evidence="5">1.20.4.2</ecNumber>
        <ecNumber evidence="5">1.8.5.1</ecNumber>
        <ecNumber evidence="5">2.5.1.18</ecNumber>
    </recommendedName>
    <alternativeName>
        <fullName evidence="5">Glutathione-dependent dehydroascorbate reductase</fullName>
    </alternativeName>
    <alternativeName>
        <fullName evidence="5">Monomethylarsonic acid reductase</fullName>
    </alternativeName>
</protein>
<comment type="catalytic activity">
    <reaction evidence="3 5">
        <text>methylarsonate + 2 glutathione + H(+) = methylarsonous acid + glutathione disulfide + H2O</text>
        <dbReference type="Rhea" id="RHEA:15969"/>
        <dbReference type="ChEBI" id="CHEBI:15377"/>
        <dbReference type="ChEBI" id="CHEBI:15378"/>
        <dbReference type="ChEBI" id="CHEBI:17826"/>
        <dbReference type="ChEBI" id="CHEBI:33409"/>
        <dbReference type="ChEBI" id="CHEBI:57925"/>
        <dbReference type="ChEBI" id="CHEBI:58297"/>
        <dbReference type="EC" id="1.20.4.2"/>
    </reaction>
</comment>
<evidence type="ECO:0000259" key="6">
    <source>
        <dbReference type="PROSITE" id="PS50404"/>
    </source>
</evidence>
<dbReference type="Gene3D" id="1.20.1050.10">
    <property type="match status" value="1"/>
</dbReference>
<keyword evidence="9" id="KW-1185">Reference proteome</keyword>
<reference evidence="8 9" key="1">
    <citation type="submission" date="2024-02" db="EMBL/GenBank/DDBJ databases">
        <authorList>
            <person name="Daric V."/>
            <person name="Darras S."/>
        </authorList>
    </citation>
    <scope>NUCLEOTIDE SEQUENCE [LARGE SCALE GENOMIC DNA]</scope>
</reference>
<keyword evidence="2 5" id="KW-0560">Oxidoreductase</keyword>
<gene>
    <name evidence="8" type="ORF">CVLEPA_LOCUS28935</name>
</gene>
<dbReference type="InterPro" id="IPR036249">
    <property type="entry name" value="Thioredoxin-like_sf"/>
</dbReference>
<evidence type="ECO:0000256" key="5">
    <source>
        <dbReference type="RuleBase" id="RU368071"/>
    </source>
</evidence>
<dbReference type="InterPro" id="IPR010987">
    <property type="entry name" value="Glutathione-S-Trfase_C-like"/>
</dbReference>
<evidence type="ECO:0000313" key="9">
    <source>
        <dbReference type="Proteomes" id="UP001642483"/>
    </source>
</evidence>
<dbReference type="InterPro" id="IPR040079">
    <property type="entry name" value="Glutathione_S-Trfase"/>
</dbReference>
<dbReference type="SUPFAM" id="SSF52833">
    <property type="entry name" value="Thioredoxin-like"/>
    <property type="match status" value="1"/>
</dbReference>
<dbReference type="SUPFAM" id="SSF47616">
    <property type="entry name" value="GST C-terminal domain-like"/>
    <property type="match status" value="1"/>
</dbReference>
<dbReference type="SFLD" id="SFLDS00019">
    <property type="entry name" value="Glutathione_Transferase_(cytos"/>
    <property type="match status" value="1"/>
</dbReference>
<dbReference type="InterPro" id="IPR036282">
    <property type="entry name" value="Glutathione-S-Trfase_C_sf"/>
</dbReference>
<dbReference type="PROSITE" id="PS50405">
    <property type="entry name" value="GST_CTER"/>
    <property type="match status" value="1"/>
</dbReference>
<dbReference type="PROSITE" id="PS50404">
    <property type="entry name" value="GST_NTER"/>
    <property type="match status" value="1"/>
</dbReference>
<dbReference type="InterPro" id="IPR005442">
    <property type="entry name" value="GST_omega"/>
</dbReference>
<evidence type="ECO:0000259" key="7">
    <source>
        <dbReference type="PROSITE" id="PS50405"/>
    </source>
</evidence>
<dbReference type="PANTHER" id="PTHR43968:SF6">
    <property type="entry name" value="GLUTATHIONE S-TRANSFERASE OMEGA"/>
    <property type="match status" value="1"/>
</dbReference>
<dbReference type="EC" id="2.5.1.18" evidence="5"/>
<dbReference type="SFLD" id="SFLDG00358">
    <property type="entry name" value="Main_(cytGST)"/>
    <property type="match status" value="1"/>
</dbReference>
<comment type="similarity">
    <text evidence="1 5">Belongs to the GST superfamily. Omega family.</text>
</comment>
<feature type="domain" description="GST C-terminal" evidence="7">
    <location>
        <begin position="106"/>
        <end position="222"/>
    </location>
</feature>